<protein>
    <recommendedName>
        <fullName evidence="1">Reverse transcriptase domain-containing protein</fullName>
    </recommendedName>
</protein>
<organism evidence="2 3">
    <name type="scientific">Oedothorax gibbosus</name>
    <dbReference type="NCBI Taxonomy" id="931172"/>
    <lineage>
        <taxon>Eukaryota</taxon>
        <taxon>Metazoa</taxon>
        <taxon>Ecdysozoa</taxon>
        <taxon>Arthropoda</taxon>
        <taxon>Chelicerata</taxon>
        <taxon>Arachnida</taxon>
        <taxon>Araneae</taxon>
        <taxon>Araneomorphae</taxon>
        <taxon>Entelegynae</taxon>
        <taxon>Araneoidea</taxon>
        <taxon>Linyphiidae</taxon>
        <taxon>Erigoninae</taxon>
        <taxon>Oedothorax</taxon>
    </lineage>
</organism>
<dbReference type="PANTHER" id="PTHR24559">
    <property type="entry name" value="TRANSPOSON TY3-I GAG-POL POLYPROTEIN"/>
    <property type="match status" value="1"/>
</dbReference>
<dbReference type="Gene3D" id="3.30.70.270">
    <property type="match status" value="2"/>
</dbReference>
<keyword evidence="3" id="KW-1185">Reference proteome</keyword>
<proteinExistence type="predicted"/>
<comment type="caution">
    <text evidence="2">The sequence shown here is derived from an EMBL/GenBank/DDBJ whole genome shotgun (WGS) entry which is preliminary data.</text>
</comment>
<evidence type="ECO:0000259" key="1">
    <source>
        <dbReference type="Pfam" id="PF00078"/>
    </source>
</evidence>
<dbReference type="EMBL" id="JAFNEN010001183">
    <property type="protein sequence ID" value="KAG8174596.1"/>
    <property type="molecule type" value="Genomic_DNA"/>
</dbReference>
<dbReference type="CDD" id="cd01647">
    <property type="entry name" value="RT_LTR"/>
    <property type="match status" value="1"/>
</dbReference>
<gene>
    <name evidence="2" type="ORF">JTE90_006044</name>
</gene>
<dbReference type="InterPro" id="IPR000477">
    <property type="entry name" value="RT_dom"/>
</dbReference>
<dbReference type="Pfam" id="PF00078">
    <property type="entry name" value="RVT_1"/>
    <property type="match status" value="1"/>
</dbReference>
<feature type="domain" description="Reverse transcriptase" evidence="1">
    <location>
        <begin position="21"/>
        <end position="130"/>
    </location>
</feature>
<name>A0AAV6TSG8_9ARAC</name>
<accession>A0AAV6TSG8</accession>
<reference evidence="2 3" key="1">
    <citation type="journal article" date="2022" name="Nat. Ecol. Evol.">
        <title>A masculinizing supergene underlies an exaggerated male reproductive morph in a spider.</title>
        <authorList>
            <person name="Hendrickx F."/>
            <person name="De Corte Z."/>
            <person name="Sonet G."/>
            <person name="Van Belleghem S.M."/>
            <person name="Kostlbacher S."/>
            <person name="Vangestel C."/>
        </authorList>
    </citation>
    <scope>NUCLEOTIDE SEQUENCE [LARGE SCALE GENOMIC DNA]</scope>
    <source>
        <strain evidence="2">W744_W776</strain>
    </source>
</reference>
<evidence type="ECO:0000313" key="3">
    <source>
        <dbReference type="Proteomes" id="UP000827092"/>
    </source>
</evidence>
<sequence length="179" mass="20853">MFNQGICRPSKSSWVSPLHMVPKKDGDWRSCGDYRCLNNVTKPERYPILRIHDEAQQLEGKTIFSKIDLFRAYDQIPMREEDIQITAVITPFGLLEFPFMSFGLCNAAQTFQRFIHSILQDLDLCSAYIDMNSLAMNNFYHRFISRAAETQAPLFQFLKGAKKNDKRQIIWTEEAEKAF</sequence>
<dbReference type="Gene3D" id="3.10.10.10">
    <property type="entry name" value="HIV Type 1 Reverse Transcriptase, subunit A, domain 1"/>
    <property type="match status" value="1"/>
</dbReference>
<dbReference type="InterPro" id="IPR043502">
    <property type="entry name" value="DNA/RNA_pol_sf"/>
</dbReference>
<dbReference type="InterPro" id="IPR043128">
    <property type="entry name" value="Rev_trsase/Diguanyl_cyclase"/>
</dbReference>
<dbReference type="Proteomes" id="UP000827092">
    <property type="component" value="Unassembled WGS sequence"/>
</dbReference>
<dbReference type="AlphaFoldDB" id="A0AAV6TSG8"/>
<dbReference type="SUPFAM" id="SSF56672">
    <property type="entry name" value="DNA/RNA polymerases"/>
    <property type="match status" value="1"/>
</dbReference>
<dbReference type="InterPro" id="IPR053134">
    <property type="entry name" value="RNA-dir_DNA_polymerase"/>
</dbReference>
<evidence type="ECO:0000313" key="2">
    <source>
        <dbReference type="EMBL" id="KAG8174596.1"/>
    </source>
</evidence>
<dbReference type="GO" id="GO:0071897">
    <property type="term" value="P:DNA biosynthetic process"/>
    <property type="evidence" value="ECO:0007669"/>
    <property type="project" value="UniProtKB-ARBA"/>
</dbReference>
<dbReference type="PANTHER" id="PTHR24559:SF444">
    <property type="entry name" value="REVERSE TRANSCRIPTASE DOMAIN-CONTAINING PROTEIN"/>
    <property type="match status" value="1"/>
</dbReference>